<feature type="signal peptide" evidence="2">
    <location>
        <begin position="1"/>
        <end position="18"/>
    </location>
</feature>
<sequence>MFDVLLIVLYVAASPIVGSITECERSKYLCSGACPPLPQGIQLKSESICLRDTDTDACVCWLNNPSSQLQSVFRCEAKINGSAAHVICNAHEDCFNPDPDRPVCMIILQCNCLDIWFPNEILDDRWKRVRAIIHTKEIYNSHNADGSSVEKVQEEVREFRLKHLLFLLGFVIAPLLCWCLLNFFHEGKCRKKAPNRPEAQPIPTSRCSTIDNMNNNDDSCGERSCEDVVVVPLSPPARSSFIRCSQSVPSLLSSAPEDLENNLENTTAQQQTLLKFESPPPYTETMERTYIADLGPPPAYEDAIRGTDINIQQLWQTVFILEPGAPGGERT</sequence>
<protein>
    <submittedName>
        <fullName evidence="3">Uncharacterized protein</fullName>
    </submittedName>
</protein>
<dbReference type="EMBL" id="IAAA01010182">
    <property type="protein sequence ID" value="LAA05249.1"/>
    <property type="molecule type" value="mRNA"/>
</dbReference>
<reference evidence="3" key="1">
    <citation type="journal article" date="2016" name="Mol. Ecol. Resour.">
        <title>Evaluation of the impact of RNA preservation methods of spiders for de novo transcriptome assembly.</title>
        <authorList>
            <person name="Kono N."/>
            <person name="Nakamura H."/>
            <person name="Ito Y."/>
            <person name="Tomita M."/>
            <person name="Arakawa K."/>
        </authorList>
    </citation>
    <scope>NUCLEOTIDE SEQUENCE</scope>
    <source>
        <tissue evidence="3">Whole body</tissue>
    </source>
</reference>
<dbReference type="OrthoDB" id="6427666at2759"/>
<accession>A0A2L2YAQ8</accession>
<organism evidence="3">
    <name type="scientific">Parasteatoda tepidariorum</name>
    <name type="common">Common house spider</name>
    <name type="synonym">Achaearanea tepidariorum</name>
    <dbReference type="NCBI Taxonomy" id="114398"/>
    <lineage>
        <taxon>Eukaryota</taxon>
        <taxon>Metazoa</taxon>
        <taxon>Ecdysozoa</taxon>
        <taxon>Arthropoda</taxon>
        <taxon>Chelicerata</taxon>
        <taxon>Arachnida</taxon>
        <taxon>Araneae</taxon>
        <taxon>Araneomorphae</taxon>
        <taxon>Entelegynae</taxon>
        <taxon>Araneoidea</taxon>
        <taxon>Theridiidae</taxon>
        <taxon>Parasteatoda</taxon>
    </lineage>
</organism>
<evidence type="ECO:0000313" key="3">
    <source>
        <dbReference type="EMBL" id="LAA05249.1"/>
    </source>
</evidence>
<keyword evidence="1" id="KW-1133">Transmembrane helix</keyword>
<dbReference type="AlphaFoldDB" id="A0A2L2YAQ8"/>
<proteinExistence type="evidence at transcript level"/>
<evidence type="ECO:0000256" key="1">
    <source>
        <dbReference type="SAM" id="Phobius"/>
    </source>
</evidence>
<keyword evidence="1" id="KW-0812">Transmembrane</keyword>
<evidence type="ECO:0000256" key="2">
    <source>
        <dbReference type="SAM" id="SignalP"/>
    </source>
</evidence>
<feature type="chain" id="PRO_5014630154" evidence="2">
    <location>
        <begin position="19"/>
        <end position="331"/>
    </location>
</feature>
<keyword evidence="1" id="KW-0472">Membrane</keyword>
<feature type="transmembrane region" description="Helical" evidence="1">
    <location>
        <begin position="164"/>
        <end position="184"/>
    </location>
</feature>
<name>A0A2L2YAQ8_PARTP</name>
<keyword evidence="2" id="KW-0732">Signal</keyword>